<dbReference type="Gene3D" id="3.40.30.10">
    <property type="entry name" value="Glutaredoxin"/>
    <property type="match status" value="1"/>
</dbReference>
<sequence>MTQAKESVITLERFKRGKTFWEYLDSGIRNRELFLENYENTKLTPEQEAALKELAARPDGPHHIVVIGEDWCPDVYRGTGVAQRMAEAMGAELRFFERDQNKDMMAEYLKDGEFESIPVFIFYDKDHREIAHFIERPQLANEQLHLTRDVIGDTSPEGIAKQLGHEPSEEELKAARAAARERYLAWQKGEIWAGWRVATVDECIELLRSKLGG</sequence>
<protein>
    <submittedName>
        <fullName evidence="1">Thioredoxin-like protein</fullName>
    </submittedName>
</protein>
<dbReference type="EMBL" id="PDJQ01000001">
    <property type="protein sequence ID" value="PFG75071.1"/>
    <property type="molecule type" value="Genomic_DNA"/>
</dbReference>
<reference evidence="1 2" key="1">
    <citation type="submission" date="2017-09" db="EMBL/GenBank/DDBJ databases">
        <title>Sequencing the genomes of two abundant thermophiles in Great Basin hot springs: Thermocrinis jamiesonii and novel Chloroflexi Thermoflexus hugenholtzii.</title>
        <authorList>
            <person name="Hedlund B."/>
        </authorList>
    </citation>
    <scope>NUCLEOTIDE SEQUENCE [LARGE SCALE GENOMIC DNA]</scope>
    <source>
        <strain evidence="1 2">G233</strain>
    </source>
</reference>
<name>A0A2A9HIQ3_TEPT2</name>
<accession>A0A2A9HIQ3</accession>
<keyword evidence="2" id="KW-1185">Reference proteome</keyword>
<evidence type="ECO:0000313" key="2">
    <source>
        <dbReference type="Proteomes" id="UP000223071"/>
    </source>
</evidence>
<dbReference type="Pfam" id="PF14595">
    <property type="entry name" value="Thioredoxin_9"/>
    <property type="match status" value="1"/>
</dbReference>
<dbReference type="AlphaFoldDB" id="A0A2A9HIQ3"/>
<dbReference type="InterPro" id="IPR036249">
    <property type="entry name" value="Thioredoxin-like_sf"/>
</dbReference>
<dbReference type="RefSeq" id="WP_133117607.1">
    <property type="nucleotide sequence ID" value="NZ_PDJQ01000001.1"/>
</dbReference>
<dbReference type="SUPFAM" id="SSF52833">
    <property type="entry name" value="Thioredoxin-like"/>
    <property type="match status" value="1"/>
</dbReference>
<organism evidence="1 2">
    <name type="scientific">Tepidiforma thermophila (strain KCTC 52669 / CGMCC 1.13589 / G233)</name>
    <dbReference type="NCBI Taxonomy" id="2761530"/>
    <lineage>
        <taxon>Bacteria</taxon>
        <taxon>Bacillati</taxon>
        <taxon>Chloroflexota</taxon>
        <taxon>Tepidiformia</taxon>
        <taxon>Tepidiformales</taxon>
        <taxon>Tepidiformaceae</taxon>
        <taxon>Tepidiforma</taxon>
    </lineage>
</organism>
<proteinExistence type="predicted"/>
<dbReference type="Proteomes" id="UP000223071">
    <property type="component" value="Unassembled WGS sequence"/>
</dbReference>
<comment type="caution">
    <text evidence="1">The sequence shown here is derived from an EMBL/GenBank/DDBJ whole genome shotgun (WGS) entry which is preliminary data.</text>
</comment>
<gene>
    <name evidence="1" type="ORF">A9A59_2336</name>
</gene>
<evidence type="ECO:0000313" key="1">
    <source>
        <dbReference type="EMBL" id="PFG75071.1"/>
    </source>
</evidence>